<evidence type="ECO:0000256" key="1">
    <source>
        <dbReference type="SAM" id="MobiDB-lite"/>
    </source>
</evidence>
<sequence>MTMTRCYVVDELDASLTREYLCANVYVDTFAKACILVYMKNYLTGNGQRKKEKKKKKFQSRSAVEGDGGGGT</sequence>
<proteinExistence type="predicted"/>
<reference evidence="3" key="1">
    <citation type="submission" date="2016-05" db="EMBL/GenBank/DDBJ databases">
        <authorList>
            <person name="Naeem Raeece"/>
        </authorList>
    </citation>
    <scope>NUCLEOTIDE SEQUENCE [LARGE SCALE GENOMIC DNA]</scope>
</reference>
<accession>A0A1A8WGS7</accession>
<dbReference type="EMBL" id="FLQV01000409">
    <property type="protein sequence ID" value="SBS92170.1"/>
    <property type="molecule type" value="Genomic_DNA"/>
</dbReference>
<feature type="region of interest" description="Disordered" evidence="1">
    <location>
        <begin position="52"/>
        <end position="72"/>
    </location>
</feature>
<evidence type="ECO:0000313" key="3">
    <source>
        <dbReference type="Proteomes" id="UP000078546"/>
    </source>
</evidence>
<dbReference type="AlphaFoldDB" id="A0A1A8WGS7"/>
<name>A0A1A8WGS7_PLAOA</name>
<organism evidence="2 3">
    <name type="scientific">Plasmodium ovale curtisi</name>
    <dbReference type="NCBI Taxonomy" id="864141"/>
    <lineage>
        <taxon>Eukaryota</taxon>
        <taxon>Sar</taxon>
        <taxon>Alveolata</taxon>
        <taxon>Apicomplexa</taxon>
        <taxon>Aconoidasida</taxon>
        <taxon>Haemosporida</taxon>
        <taxon>Plasmodiidae</taxon>
        <taxon>Plasmodium</taxon>
        <taxon>Plasmodium (Plasmodium)</taxon>
    </lineage>
</organism>
<dbReference type="Proteomes" id="UP000078546">
    <property type="component" value="Unassembled WGS sequence"/>
</dbReference>
<evidence type="ECO:0000313" key="2">
    <source>
        <dbReference type="EMBL" id="SBS92170.1"/>
    </source>
</evidence>
<gene>
    <name evidence="2" type="ORF">POVCU1_022100</name>
</gene>
<protein>
    <submittedName>
        <fullName evidence="2">Uncharacterized protein</fullName>
    </submittedName>
</protein>